<dbReference type="NCBIfam" id="TIGR00756">
    <property type="entry name" value="PPR"/>
    <property type="match status" value="2"/>
</dbReference>
<dbReference type="PANTHER" id="PTHR45717">
    <property type="entry name" value="OS12G0527900 PROTEIN"/>
    <property type="match status" value="1"/>
</dbReference>
<dbReference type="Pfam" id="PF13041">
    <property type="entry name" value="PPR_2"/>
    <property type="match status" value="1"/>
</dbReference>
<dbReference type="InParanoid" id="A0A2G5EHS0"/>
<feature type="repeat" description="PPR" evidence="3">
    <location>
        <begin position="174"/>
        <end position="208"/>
    </location>
</feature>
<dbReference type="STRING" id="218851.A0A2G5EHS0"/>
<organism evidence="5 6">
    <name type="scientific">Aquilegia coerulea</name>
    <name type="common">Rocky mountain columbine</name>
    <dbReference type="NCBI Taxonomy" id="218851"/>
    <lineage>
        <taxon>Eukaryota</taxon>
        <taxon>Viridiplantae</taxon>
        <taxon>Streptophyta</taxon>
        <taxon>Embryophyta</taxon>
        <taxon>Tracheophyta</taxon>
        <taxon>Spermatophyta</taxon>
        <taxon>Magnoliopsida</taxon>
        <taxon>Ranunculales</taxon>
        <taxon>Ranunculaceae</taxon>
        <taxon>Thalictroideae</taxon>
        <taxon>Aquilegia</taxon>
    </lineage>
</organism>
<keyword evidence="6" id="KW-1185">Reference proteome</keyword>
<dbReference type="GO" id="GO:0005739">
    <property type="term" value="C:mitochondrion"/>
    <property type="evidence" value="ECO:0007669"/>
    <property type="project" value="TreeGrafter"/>
</dbReference>
<evidence type="ECO:0008006" key="7">
    <source>
        <dbReference type="Google" id="ProtNLM"/>
    </source>
</evidence>
<dbReference type="Pfam" id="PF01535">
    <property type="entry name" value="PPR"/>
    <property type="match status" value="3"/>
</dbReference>
<dbReference type="AlphaFoldDB" id="A0A2G5EHS0"/>
<dbReference type="Gene3D" id="1.25.40.10">
    <property type="entry name" value="Tetratricopeptide repeat domain"/>
    <property type="match status" value="2"/>
</dbReference>
<dbReference type="PANTHER" id="PTHR45717:SF10">
    <property type="entry name" value="OS10G0501000 PROTEIN"/>
    <property type="match status" value="1"/>
</dbReference>
<comment type="similarity">
    <text evidence="1">Belongs to the PPR family. P subfamily.</text>
</comment>
<dbReference type="InterPro" id="IPR011990">
    <property type="entry name" value="TPR-like_helical_dom_sf"/>
</dbReference>
<reference evidence="5 6" key="1">
    <citation type="submission" date="2017-09" db="EMBL/GenBank/DDBJ databases">
        <title>WGS assembly of Aquilegia coerulea Goldsmith.</title>
        <authorList>
            <person name="Hodges S."/>
            <person name="Kramer E."/>
            <person name="Nordborg M."/>
            <person name="Tomkins J."/>
            <person name="Borevitz J."/>
            <person name="Derieg N."/>
            <person name="Yan J."/>
            <person name="Mihaltcheva S."/>
            <person name="Hayes R.D."/>
            <person name="Rokhsar D."/>
        </authorList>
    </citation>
    <scope>NUCLEOTIDE SEQUENCE [LARGE SCALE GENOMIC DNA]</scope>
    <source>
        <strain evidence="6">cv. Goldsmith</strain>
    </source>
</reference>
<protein>
    <recommendedName>
        <fullName evidence="7">Pentacotripeptide-repeat region of PRORP domain-containing protein</fullName>
    </recommendedName>
</protein>
<dbReference type="EMBL" id="KZ305025">
    <property type="protein sequence ID" value="PIA55322.1"/>
    <property type="molecule type" value="Genomic_DNA"/>
</dbReference>
<keyword evidence="2" id="KW-0677">Repeat</keyword>
<evidence type="ECO:0000256" key="2">
    <source>
        <dbReference type="ARBA" id="ARBA00022737"/>
    </source>
</evidence>
<evidence type="ECO:0000313" key="5">
    <source>
        <dbReference type="EMBL" id="PIA55322.1"/>
    </source>
</evidence>
<evidence type="ECO:0000256" key="3">
    <source>
        <dbReference type="PROSITE-ProRule" id="PRU00708"/>
    </source>
</evidence>
<proteinExistence type="inferred from homology"/>
<feature type="region of interest" description="Disordered" evidence="4">
    <location>
        <begin position="476"/>
        <end position="498"/>
    </location>
</feature>
<name>A0A2G5EHS0_AQUCA</name>
<evidence type="ECO:0000313" key="6">
    <source>
        <dbReference type="Proteomes" id="UP000230069"/>
    </source>
</evidence>
<feature type="repeat" description="PPR" evidence="3">
    <location>
        <begin position="139"/>
        <end position="173"/>
    </location>
</feature>
<dbReference type="PROSITE" id="PS51375">
    <property type="entry name" value="PPR"/>
    <property type="match status" value="2"/>
</dbReference>
<accession>A0A2G5EHS0</accession>
<sequence>MMKLVSSSNGFKSLLRQRGFGFLFNSTNTQTSKSKTTADILYNRISSINDSKVSIVPILDEWIQEGNPINKNQLQCLIKQLKVTNRFQHALQMSQWMTDKQHNLLSQSDNIVRLELIAKVHGIEQAEEYFNHIPKQSRHVYMYSVLLKAYAQNKSVEKAECLRREMTDLGFDKLSFVYNLMLDLYAKVGQYDKMENIVHEMSEKSVRPDRFTYNIQLNAYAAAPRISEMEKITQKLEKDPSVGINSYSYAVVAKGYIKAGLIDKALEMLKKSEEVISGGSQRRRYSYEFLLRIYASLGRKDDLYRIWNLYKSSERIHYCMIAALLKLDDITGAEKILEEREASGTPDGFRASMLMISAYCKNNLFEKAEMFIYKGMENGKKPCATSWEILATGYVRANQMPKAVEAMKAALLASQQGWKPNRDSLTACLLYLNQLGDAVKTEEFERLLGIPCQMSTDNCVGLLDCYYNIETEDGNLDDKNGDGLDDDDETDEFAKEAT</sequence>
<dbReference type="Proteomes" id="UP000230069">
    <property type="component" value="Unassembled WGS sequence"/>
</dbReference>
<evidence type="ECO:0000256" key="4">
    <source>
        <dbReference type="SAM" id="MobiDB-lite"/>
    </source>
</evidence>
<dbReference type="InterPro" id="IPR002885">
    <property type="entry name" value="PPR_rpt"/>
</dbReference>
<dbReference type="GO" id="GO:0003729">
    <property type="term" value="F:mRNA binding"/>
    <property type="evidence" value="ECO:0007669"/>
    <property type="project" value="UniProtKB-ARBA"/>
</dbReference>
<dbReference type="OrthoDB" id="185373at2759"/>
<gene>
    <name evidence="5" type="ORF">AQUCO_00800215v1</name>
</gene>
<evidence type="ECO:0000256" key="1">
    <source>
        <dbReference type="ARBA" id="ARBA00007626"/>
    </source>
</evidence>